<dbReference type="KEGG" id="pnp:IJ22_08750"/>
<dbReference type="PATRIC" id="fig|162209.4.peg.934"/>
<reference evidence="1 2" key="2">
    <citation type="journal article" date="2016" name="Genome Announc.">
        <title>Complete Genome Sequences of Two Interactive Moderate Thermophiles, Paenibacillus napthalenovorans 32O-Y and Paenibacillus sp. 32O-W.</title>
        <authorList>
            <person name="Butler R.R.III."/>
            <person name="Wang J."/>
            <person name="Stark B.C."/>
            <person name="Pombert J.F."/>
        </authorList>
    </citation>
    <scope>NUCLEOTIDE SEQUENCE [LARGE SCALE GENOMIC DNA]</scope>
    <source>
        <strain evidence="1 2">32O-Y</strain>
    </source>
</reference>
<evidence type="ECO:0000313" key="2">
    <source>
        <dbReference type="Proteomes" id="UP000061660"/>
    </source>
</evidence>
<gene>
    <name evidence="1" type="ORF">IJ22_08750</name>
</gene>
<protein>
    <submittedName>
        <fullName evidence="1">Uncharacterized protein</fullName>
    </submittedName>
</protein>
<reference evidence="2" key="1">
    <citation type="submission" date="2015-12" db="EMBL/GenBank/DDBJ databases">
        <title>Complete genome sequences of two moderately thermophilic Paenibacillus species.</title>
        <authorList>
            <person name="Butler R.III."/>
            <person name="Wang J."/>
            <person name="Stark B.C."/>
            <person name="Pombert J.-F."/>
        </authorList>
    </citation>
    <scope>NUCLEOTIDE SEQUENCE [LARGE SCALE GENOMIC DNA]</scope>
    <source>
        <strain evidence="2">32O-Y</strain>
    </source>
</reference>
<dbReference type="Proteomes" id="UP000061660">
    <property type="component" value="Chromosome"/>
</dbReference>
<evidence type="ECO:0000313" key="1">
    <source>
        <dbReference type="EMBL" id="ALS21257.1"/>
    </source>
</evidence>
<organism evidence="1 2">
    <name type="scientific">Paenibacillus naphthalenovorans</name>
    <dbReference type="NCBI Taxonomy" id="162209"/>
    <lineage>
        <taxon>Bacteria</taxon>
        <taxon>Bacillati</taxon>
        <taxon>Bacillota</taxon>
        <taxon>Bacilli</taxon>
        <taxon>Bacillales</taxon>
        <taxon>Paenibacillaceae</taxon>
        <taxon>Paenibacillus</taxon>
    </lineage>
</organism>
<name>A0A0U2U3Z0_9BACL</name>
<dbReference type="EMBL" id="CP013652">
    <property type="protein sequence ID" value="ALS21257.1"/>
    <property type="molecule type" value="Genomic_DNA"/>
</dbReference>
<proteinExistence type="predicted"/>
<accession>A0A0U2U3Z0</accession>
<sequence length="31" mass="3475">MRGLLNGLILSLPLWGMILSAVQLILRLIEK</sequence>
<dbReference type="AlphaFoldDB" id="A0A0U2U3Z0"/>
<keyword evidence="2" id="KW-1185">Reference proteome</keyword>